<evidence type="ECO:0000256" key="2">
    <source>
        <dbReference type="ARBA" id="ARBA00023065"/>
    </source>
</evidence>
<keyword evidence="3" id="KW-1133">Transmembrane helix</keyword>
<keyword evidence="3" id="KW-0812">Transmembrane</keyword>
<feature type="transmembrane region" description="Helical" evidence="3">
    <location>
        <begin position="37"/>
        <end position="62"/>
    </location>
</feature>
<dbReference type="Gene3D" id="1.20.20.10">
    <property type="entry name" value="F1F0 ATP synthase subunit C"/>
    <property type="match status" value="1"/>
</dbReference>
<dbReference type="RefSeq" id="WP_256707816.1">
    <property type="nucleotide sequence ID" value="NZ_CP101914.1"/>
</dbReference>
<keyword evidence="2" id="KW-0406">Ion transport</keyword>
<evidence type="ECO:0000256" key="1">
    <source>
        <dbReference type="ARBA" id="ARBA00022781"/>
    </source>
</evidence>
<name>A0ABY5JU17_9BACI</name>
<feature type="transmembrane region" description="Helical" evidence="3">
    <location>
        <begin position="113"/>
        <end position="136"/>
    </location>
</feature>
<reference evidence="4" key="1">
    <citation type="submission" date="2022-07" db="EMBL/GenBank/DDBJ databases">
        <title>FELIX.</title>
        <authorList>
            <person name="Wan K.H."/>
            <person name="Park S."/>
            <person name="Lawrence Q."/>
            <person name="Eichenberger J.P."/>
            <person name="Booth B.W."/>
            <person name="Piaggio A.J."/>
            <person name="Chandler J.C."/>
            <person name="Franklin A.B."/>
            <person name="Celniker S.E."/>
        </authorList>
    </citation>
    <scope>NUCLEOTIDE SEQUENCE</scope>
    <source>
        <strain evidence="4">QA-1986 374</strain>
    </source>
</reference>
<protein>
    <submittedName>
        <fullName evidence="4">Uncharacterized protein</fullName>
    </submittedName>
</protein>
<evidence type="ECO:0000256" key="3">
    <source>
        <dbReference type="SAM" id="Phobius"/>
    </source>
</evidence>
<keyword evidence="2" id="KW-0813">Transport</keyword>
<keyword evidence="3" id="KW-0472">Membrane</keyword>
<sequence length="139" mass="15432">MILYIYVLAAAIAVLGMIGIFRSTLDNMLTEPEKFQALLSNFFVKVSMVEILPIGMVILGYVFSSNEPLSMTDAIIPIVIIAILMIFNIFYIFSQRSPAGNVENELKQRIQSFIFITMALANAIPIVAIVFIFTSINSS</sequence>
<keyword evidence="5" id="KW-1185">Reference proteome</keyword>
<dbReference type="InterPro" id="IPR038662">
    <property type="entry name" value="ATP_synth_F0_csu_sf"/>
</dbReference>
<feature type="transmembrane region" description="Helical" evidence="3">
    <location>
        <begin position="74"/>
        <end position="93"/>
    </location>
</feature>
<proteinExistence type="predicted"/>
<evidence type="ECO:0000313" key="5">
    <source>
        <dbReference type="Proteomes" id="UP001059773"/>
    </source>
</evidence>
<dbReference type="Proteomes" id="UP001059773">
    <property type="component" value="Chromosome"/>
</dbReference>
<keyword evidence="1" id="KW-0375">Hydrogen ion transport</keyword>
<organism evidence="4 5">
    <name type="scientific">Oceanobacillus jeddahense</name>
    <dbReference type="NCBI Taxonomy" id="1462527"/>
    <lineage>
        <taxon>Bacteria</taxon>
        <taxon>Bacillati</taxon>
        <taxon>Bacillota</taxon>
        <taxon>Bacilli</taxon>
        <taxon>Bacillales</taxon>
        <taxon>Bacillaceae</taxon>
        <taxon>Oceanobacillus</taxon>
    </lineage>
</organism>
<evidence type="ECO:0000313" key="4">
    <source>
        <dbReference type="EMBL" id="UUI02576.1"/>
    </source>
</evidence>
<gene>
    <name evidence="4" type="ORF">NP439_21470</name>
</gene>
<dbReference type="EMBL" id="CP101914">
    <property type="protein sequence ID" value="UUI02576.1"/>
    <property type="molecule type" value="Genomic_DNA"/>
</dbReference>
<accession>A0ABY5JU17</accession>
<feature type="transmembrane region" description="Helical" evidence="3">
    <location>
        <begin position="6"/>
        <end position="25"/>
    </location>
</feature>